<evidence type="ECO:0000256" key="1">
    <source>
        <dbReference type="ARBA" id="ARBA00006068"/>
    </source>
</evidence>
<comment type="caution">
    <text evidence="5">The sequence shown here is derived from an EMBL/GenBank/DDBJ whole genome shotgun (WGS) entry which is preliminary data.</text>
</comment>
<evidence type="ECO:0000256" key="2">
    <source>
        <dbReference type="SAM" id="MobiDB-lite"/>
    </source>
</evidence>
<gene>
    <name evidence="5" type="ORF">RBR11_05465</name>
</gene>
<evidence type="ECO:0000313" key="5">
    <source>
        <dbReference type="EMBL" id="MDQ4213357.1"/>
    </source>
</evidence>
<dbReference type="InterPro" id="IPR004474">
    <property type="entry name" value="LytR_CpsA_psr"/>
</dbReference>
<protein>
    <submittedName>
        <fullName evidence="5">LCP family protein</fullName>
    </submittedName>
</protein>
<reference evidence="5 6" key="1">
    <citation type="submission" date="2023-08" db="EMBL/GenBank/DDBJ databases">
        <title>Microbacterium sp. nov., isolated from a waste landfill.</title>
        <authorList>
            <person name="Wen W."/>
        </authorList>
    </citation>
    <scope>NUCLEOTIDE SEQUENCE [LARGE SCALE GENOMIC DNA]</scope>
    <source>
        <strain evidence="5 6">ASV81</strain>
    </source>
</reference>
<dbReference type="RefSeq" id="WP_308488285.1">
    <property type="nucleotide sequence ID" value="NZ_JAVFCB010000002.1"/>
</dbReference>
<dbReference type="Proteomes" id="UP001230289">
    <property type="component" value="Unassembled WGS sequence"/>
</dbReference>
<keyword evidence="3" id="KW-0812">Transmembrane</keyword>
<feature type="domain" description="Cell envelope-related transcriptional attenuator" evidence="4">
    <location>
        <begin position="110"/>
        <end position="267"/>
    </location>
</feature>
<evidence type="ECO:0000313" key="6">
    <source>
        <dbReference type="Proteomes" id="UP001230289"/>
    </source>
</evidence>
<dbReference type="NCBIfam" id="TIGR00350">
    <property type="entry name" value="lytR_cpsA_psr"/>
    <property type="match status" value="1"/>
</dbReference>
<organism evidence="5 6">
    <name type="scientific">Microbacterium capsulatum</name>
    <dbReference type="NCBI Taxonomy" id="3041921"/>
    <lineage>
        <taxon>Bacteria</taxon>
        <taxon>Bacillati</taxon>
        <taxon>Actinomycetota</taxon>
        <taxon>Actinomycetes</taxon>
        <taxon>Micrococcales</taxon>
        <taxon>Microbacteriaceae</taxon>
        <taxon>Microbacterium</taxon>
    </lineage>
</organism>
<dbReference type="PANTHER" id="PTHR33392">
    <property type="entry name" value="POLYISOPRENYL-TEICHOIC ACID--PEPTIDOGLYCAN TEICHOIC ACID TRANSFERASE TAGU"/>
    <property type="match status" value="1"/>
</dbReference>
<dbReference type="PANTHER" id="PTHR33392:SF6">
    <property type="entry name" value="POLYISOPRENYL-TEICHOIC ACID--PEPTIDOGLYCAN TEICHOIC ACID TRANSFERASE TAGU"/>
    <property type="match status" value="1"/>
</dbReference>
<dbReference type="InterPro" id="IPR050922">
    <property type="entry name" value="LytR/CpsA/Psr_CW_biosynth"/>
</dbReference>
<keyword evidence="6" id="KW-1185">Reference proteome</keyword>
<feature type="region of interest" description="Disordered" evidence="2">
    <location>
        <begin position="358"/>
        <end position="420"/>
    </location>
</feature>
<name>A0ABU0XE23_9MICO</name>
<accession>A0ABU0XE23</accession>
<evidence type="ECO:0000256" key="3">
    <source>
        <dbReference type="SAM" id="Phobius"/>
    </source>
</evidence>
<evidence type="ECO:0000259" key="4">
    <source>
        <dbReference type="Pfam" id="PF03816"/>
    </source>
</evidence>
<sequence length="420" mass="43805">MSRESAARPIAQHSRVRGPRAWTQLLRMIGIGLAVVLVSGIGVVGYVLTDLSSAVAHNAVQLEGAPAKAPDIAAYKNGFNLLVVGIDACEPKYSYLFPGRCDGPDAESVNNDVTVLMHVSTNPRRITVISYPRDMIVPVPSCTSKSGHQVSAQRGVQINTTYDEGGLSCVAKTVSALSGGQQIDFAAAVNFGTVIDITNAIGGVQVCLATPIKDPYTGLDMSAGTHTIQGLQALQFLRTRHGLVSGSDLARIGNQQQYLGSLARQLSSGKVLSNVPTVLKIANIALSNLEASTTLADPMTIVQLALAVKDVKPADITFIQYPNLTDPDNPNRVIPDVSSSKTLWDALAANQPVQITHKNTVNDGVTVQPSTPATTPDPSAAAASAAPSATPAPTESAVPLSQNVRGSTAAQQTCSNGDAR</sequence>
<dbReference type="EMBL" id="JAVFCB010000002">
    <property type="protein sequence ID" value="MDQ4213357.1"/>
    <property type="molecule type" value="Genomic_DNA"/>
</dbReference>
<comment type="similarity">
    <text evidence="1">Belongs to the LytR/CpsA/Psr (LCP) family.</text>
</comment>
<keyword evidence="3" id="KW-0472">Membrane</keyword>
<dbReference type="Pfam" id="PF03816">
    <property type="entry name" value="LytR_cpsA_psr"/>
    <property type="match status" value="1"/>
</dbReference>
<feature type="compositionally biased region" description="Polar residues" evidence="2">
    <location>
        <begin position="358"/>
        <end position="368"/>
    </location>
</feature>
<feature type="transmembrane region" description="Helical" evidence="3">
    <location>
        <begin position="25"/>
        <end position="48"/>
    </location>
</feature>
<proteinExistence type="inferred from homology"/>
<keyword evidence="3" id="KW-1133">Transmembrane helix</keyword>
<dbReference type="Gene3D" id="3.40.630.190">
    <property type="entry name" value="LCP protein"/>
    <property type="match status" value="1"/>
</dbReference>
<feature type="compositionally biased region" description="Polar residues" evidence="2">
    <location>
        <begin position="399"/>
        <end position="420"/>
    </location>
</feature>
<feature type="compositionally biased region" description="Low complexity" evidence="2">
    <location>
        <begin position="369"/>
        <end position="397"/>
    </location>
</feature>